<dbReference type="AlphaFoldDB" id="A0A0K8TKQ8"/>
<proteinExistence type="evidence at transcript level"/>
<dbReference type="GO" id="GO:0005634">
    <property type="term" value="C:nucleus"/>
    <property type="evidence" value="ECO:0007669"/>
    <property type="project" value="UniProtKB-SubCell"/>
</dbReference>
<feature type="domain" description="INO80 complex subunit E N-terminal" evidence="5">
    <location>
        <begin position="13"/>
        <end position="60"/>
    </location>
</feature>
<evidence type="ECO:0000256" key="2">
    <source>
        <dbReference type="ARBA" id="ARBA00023242"/>
    </source>
</evidence>
<evidence type="ECO:0000256" key="3">
    <source>
        <dbReference type="SAM" id="Coils"/>
    </source>
</evidence>
<dbReference type="InterPro" id="IPR003889">
    <property type="entry name" value="FYrich_C"/>
</dbReference>
<dbReference type="InterPro" id="IPR040092">
    <property type="entry name" value="TBRG1"/>
</dbReference>
<evidence type="ECO:0000256" key="4">
    <source>
        <dbReference type="SAM" id="MobiDB-lite"/>
    </source>
</evidence>
<dbReference type="Gene3D" id="3.30.160.360">
    <property type="match status" value="1"/>
</dbReference>
<name>A0A0K8TKQ8_TABBR</name>
<dbReference type="InterPro" id="IPR056515">
    <property type="entry name" value="INO80E_N"/>
</dbReference>
<dbReference type="Pfam" id="PF05965">
    <property type="entry name" value="FYRC"/>
    <property type="match status" value="1"/>
</dbReference>
<dbReference type="Pfam" id="PF05964">
    <property type="entry name" value="FYRN"/>
    <property type="match status" value="1"/>
</dbReference>
<keyword evidence="2" id="KW-0539">Nucleus</keyword>
<dbReference type="SMART" id="SM00541">
    <property type="entry name" value="FYRN"/>
    <property type="match status" value="1"/>
</dbReference>
<dbReference type="PANTHER" id="PTHR22715:SF0">
    <property type="entry name" value="TRANSFORMING GROWTH FACTOR BETA REGULATOR 1"/>
    <property type="match status" value="1"/>
</dbReference>
<feature type="region of interest" description="Disordered" evidence="4">
    <location>
        <begin position="66"/>
        <end position="123"/>
    </location>
</feature>
<dbReference type="Pfam" id="PF24237">
    <property type="entry name" value="INO80E"/>
    <property type="match status" value="1"/>
</dbReference>
<evidence type="ECO:0000313" key="6">
    <source>
        <dbReference type="EMBL" id="JAI14723.1"/>
    </source>
</evidence>
<evidence type="ECO:0000259" key="5">
    <source>
        <dbReference type="Pfam" id="PF24237"/>
    </source>
</evidence>
<dbReference type="EMBL" id="GDAI01002880">
    <property type="protein sequence ID" value="JAI14723.1"/>
    <property type="molecule type" value="mRNA"/>
</dbReference>
<accession>A0A0K8TKQ8</accession>
<dbReference type="PROSITE" id="PS51543">
    <property type="entry name" value="FYRC"/>
    <property type="match status" value="1"/>
</dbReference>
<reference evidence="6" key="1">
    <citation type="journal article" date="2015" name="Insect Biochem. Mol. Biol.">
        <title>An insight into the sialome of the horse fly, Tabanus bromius.</title>
        <authorList>
            <person name="Ribeiro J.M."/>
            <person name="Kazimirova M."/>
            <person name="Takac P."/>
            <person name="Andersen J.F."/>
            <person name="Francischetti I.M."/>
        </authorList>
    </citation>
    <scope>NUCLEOTIDE SEQUENCE</scope>
</reference>
<dbReference type="GO" id="GO:0051726">
    <property type="term" value="P:regulation of cell cycle"/>
    <property type="evidence" value="ECO:0007669"/>
    <property type="project" value="TreeGrafter"/>
</dbReference>
<organism evidence="6">
    <name type="scientific">Tabanus bromius</name>
    <name type="common">Band-eyed brown horse fly</name>
    <dbReference type="NCBI Taxonomy" id="304241"/>
    <lineage>
        <taxon>Eukaryota</taxon>
        <taxon>Metazoa</taxon>
        <taxon>Ecdysozoa</taxon>
        <taxon>Arthropoda</taxon>
        <taxon>Hexapoda</taxon>
        <taxon>Insecta</taxon>
        <taxon>Pterygota</taxon>
        <taxon>Neoptera</taxon>
        <taxon>Endopterygota</taxon>
        <taxon>Diptera</taxon>
        <taxon>Brachycera</taxon>
        <taxon>Tabanomorpha</taxon>
        <taxon>Tabanoidea</taxon>
        <taxon>Tabanidae</taxon>
        <taxon>Tabanus</taxon>
    </lineage>
</organism>
<protein>
    <submittedName>
        <fullName evidence="6">Putative transforming growth factor beta regulator 1-like protein</fullName>
    </submittedName>
</protein>
<evidence type="ECO:0000256" key="1">
    <source>
        <dbReference type="ARBA" id="ARBA00004123"/>
    </source>
</evidence>
<dbReference type="PANTHER" id="PTHR22715">
    <property type="entry name" value="TRANSFORMING GROWTH FACTOR BETA REGULATED GENE 1"/>
    <property type="match status" value="1"/>
</dbReference>
<feature type="non-terminal residue" evidence="6">
    <location>
        <position position="1"/>
    </location>
</feature>
<feature type="non-terminal residue" evidence="6">
    <location>
        <position position="312"/>
    </location>
</feature>
<dbReference type="SMART" id="SM00542">
    <property type="entry name" value="FYRC"/>
    <property type="match status" value="1"/>
</dbReference>
<dbReference type="InterPro" id="IPR003888">
    <property type="entry name" value="FYrich_N"/>
</dbReference>
<sequence>YNAQRAKHLENMKYKKKYARLKRLIKDYVFENASLCDQISQIQENIAIIKEERRFLLTKLVEYENDGETPMPPTPNSNAGEPSSAPAKRGPKKRLNSDGSIRSKSSNGSKSNNSSKKQPAVQQITVDQQGMPVYPICIGNLTIHSIGEIVAENTNFHNEKWIYPLGFTSTRVYAHPKEPERKCTFTCKILDNSGTPQFQIIPEADFDHVFFGESADVCHLGLLEAIVRVSDIKNLPLRPQGEVFFGLGNPSVVSLIQSLPNAKKCANFKGFQIDSGIYAENDADPTLNFDALQKLIVISAYHSVPEIKEEPP</sequence>
<keyword evidence="3" id="KW-0175">Coiled coil</keyword>
<dbReference type="PROSITE" id="PS51542">
    <property type="entry name" value="FYRN"/>
    <property type="match status" value="1"/>
</dbReference>
<comment type="subcellular location">
    <subcellularLocation>
        <location evidence="1">Nucleus</location>
    </subcellularLocation>
</comment>
<feature type="coiled-coil region" evidence="3">
    <location>
        <begin position="32"/>
        <end position="66"/>
    </location>
</feature>
<feature type="compositionally biased region" description="Low complexity" evidence="4">
    <location>
        <begin position="97"/>
        <end position="117"/>
    </location>
</feature>